<evidence type="ECO:0000256" key="1">
    <source>
        <dbReference type="SAM" id="MobiDB-lite"/>
    </source>
</evidence>
<feature type="compositionally biased region" description="Basic and acidic residues" evidence="1">
    <location>
        <begin position="70"/>
        <end position="82"/>
    </location>
</feature>
<reference evidence="3" key="1">
    <citation type="journal article" date="2013" name="Genome Announc.">
        <title>Draft genome sequence of Neofusicoccum parvum isolate UCR-NP2, a fungal vascular pathogen associated with grapevine cankers.</title>
        <authorList>
            <person name="Blanco-Ulate B."/>
            <person name="Rolshausen P."/>
            <person name="Cantu D."/>
        </authorList>
    </citation>
    <scope>NUCLEOTIDE SEQUENCE [LARGE SCALE GENOMIC DNA]</scope>
    <source>
        <strain evidence="3">UCR-NP2</strain>
    </source>
</reference>
<dbReference type="AlphaFoldDB" id="R1EQ06"/>
<proteinExistence type="predicted"/>
<dbReference type="Proteomes" id="UP000013521">
    <property type="component" value="Unassembled WGS sequence"/>
</dbReference>
<organism evidence="2 3">
    <name type="scientific">Botryosphaeria parva (strain UCR-NP2)</name>
    <name type="common">Grapevine canker fungus</name>
    <name type="synonym">Neofusicoccum parvum</name>
    <dbReference type="NCBI Taxonomy" id="1287680"/>
    <lineage>
        <taxon>Eukaryota</taxon>
        <taxon>Fungi</taxon>
        <taxon>Dikarya</taxon>
        <taxon>Ascomycota</taxon>
        <taxon>Pezizomycotina</taxon>
        <taxon>Dothideomycetes</taxon>
        <taxon>Dothideomycetes incertae sedis</taxon>
        <taxon>Botryosphaeriales</taxon>
        <taxon>Botryosphaeriaceae</taxon>
        <taxon>Neofusicoccum</taxon>
    </lineage>
</organism>
<evidence type="ECO:0000313" key="2">
    <source>
        <dbReference type="EMBL" id="EOD49878.1"/>
    </source>
</evidence>
<dbReference type="KEGG" id="npa:UCRNP2_3331"/>
<accession>R1EQ06</accession>
<dbReference type="HOGENOM" id="CLU_1712990_0_0_1"/>
<dbReference type="EMBL" id="KB916039">
    <property type="protein sequence ID" value="EOD49878.1"/>
    <property type="molecule type" value="Genomic_DNA"/>
</dbReference>
<sequence length="153" mass="16284">MFEVLIQAQELHLTMAESKAAAGWTEESKLVFILDLFESGAATIDWSIVTIPAGKTKGATRMMMKRLADTHRPQLDEMKAVREANGGGTGEAAGSKAAEPKKKATKGKAAAKNVKKEPSNDEDDAIEGDKATANIGKSRTRAPRTKAAATDEV</sequence>
<dbReference type="OMA" id="VGACRIM"/>
<feature type="region of interest" description="Disordered" evidence="1">
    <location>
        <begin position="70"/>
        <end position="153"/>
    </location>
</feature>
<evidence type="ECO:0000313" key="3">
    <source>
        <dbReference type="Proteomes" id="UP000013521"/>
    </source>
</evidence>
<dbReference type="OrthoDB" id="5371646at2759"/>
<protein>
    <submittedName>
        <fullName evidence="2">Uncharacterized protein</fullName>
    </submittedName>
</protein>
<name>R1EQ06_BOTPV</name>
<gene>
    <name evidence="2" type="ORF">UCRNP2_3331</name>
</gene>